<gene>
    <name evidence="7" type="ORF">RFN28_31015</name>
</gene>
<organism evidence="7 8">
    <name type="scientific">Mesorhizobium album</name>
    <dbReference type="NCBI Taxonomy" id="3072314"/>
    <lineage>
        <taxon>Bacteria</taxon>
        <taxon>Pseudomonadati</taxon>
        <taxon>Pseudomonadota</taxon>
        <taxon>Alphaproteobacteria</taxon>
        <taxon>Hyphomicrobiales</taxon>
        <taxon>Phyllobacteriaceae</taxon>
        <taxon>Mesorhizobium</taxon>
    </lineage>
</organism>
<dbReference type="PANTHER" id="PTHR31632:SF2">
    <property type="entry name" value="PLASMA MEMBRANE IRON PERMEASE"/>
    <property type="match status" value="1"/>
</dbReference>
<feature type="transmembrane region" description="Helical" evidence="6">
    <location>
        <begin position="153"/>
        <end position="175"/>
    </location>
</feature>
<feature type="transmembrane region" description="Helical" evidence="6">
    <location>
        <begin position="115"/>
        <end position="133"/>
    </location>
</feature>
<comment type="subcellular location">
    <subcellularLocation>
        <location evidence="1">Membrane</location>
        <topology evidence="1">Multi-pass membrane protein</topology>
    </subcellularLocation>
</comment>
<evidence type="ECO:0000256" key="4">
    <source>
        <dbReference type="ARBA" id="ARBA00022989"/>
    </source>
</evidence>
<feature type="transmembrane region" description="Helical" evidence="6">
    <location>
        <begin position="253"/>
        <end position="270"/>
    </location>
</feature>
<evidence type="ECO:0000256" key="1">
    <source>
        <dbReference type="ARBA" id="ARBA00004141"/>
    </source>
</evidence>
<dbReference type="EMBL" id="JAVIIW010000059">
    <property type="protein sequence ID" value="MDX8482858.1"/>
    <property type="molecule type" value="Genomic_DNA"/>
</dbReference>
<sequence length="282" mass="30462">MTALFGQVAFVVWRESTEAILVVGILQGWLAHHAGAKAATARYLLWTGVAAGLGGALLLAGVILFLESLLDGERADYFQIGMATLAALLILQMVVWMHRQGRGLKRDLERGAERALTAGNWVGLFLLAAVAVMREGSETVVFLYGLLASARQTTLPGTLAAAAAGFAFAAASYWLIHVAAKRFPWKVFFRVSEVLLLFLAGSLLMTALDRAIGLEQVPPLSGAVWDTSWLLDDTGRLGGLVANMTGYRARPELATILAYAIYWIAVLALLRSPRPRRTQPCP</sequence>
<dbReference type="RefSeq" id="WP_320290947.1">
    <property type="nucleotide sequence ID" value="NZ_JAVIIW010000059.1"/>
</dbReference>
<evidence type="ECO:0000256" key="5">
    <source>
        <dbReference type="ARBA" id="ARBA00023136"/>
    </source>
</evidence>
<proteinExistence type="inferred from homology"/>
<feature type="transmembrane region" description="Helical" evidence="6">
    <location>
        <begin position="187"/>
        <end position="208"/>
    </location>
</feature>
<evidence type="ECO:0000256" key="3">
    <source>
        <dbReference type="ARBA" id="ARBA00022692"/>
    </source>
</evidence>
<dbReference type="Pfam" id="PF03239">
    <property type="entry name" value="FTR1"/>
    <property type="match status" value="1"/>
</dbReference>
<protein>
    <submittedName>
        <fullName evidence="7">FTR1 family protein</fullName>
    </submittedName>
</protein>
<keyword evidence="4 6" id="KW-1133">Transmembrane helix</keyword>
<feature type="transmembrane region" description="Helical" evidence="6">
    <location>
        <begin position="77"/>
        <end position="95"/>
    </location>
</feature>
<evidence type="ECO:0000256" key="2">
    <source>
        <dbReference type="ARBA" id="ARBA00008333"/>
    </source>
</evidence>
<comment type="similarity">
    <text evidence="2">Belongs to the oxidase-dependent Fe transporter (OFeT) (TC 9.A.10.1) family.</text>
</comment>
<keyword evidence="3 6" id="KW-0812">Transmembrane</keyword>
<keyword evidence="5 6" id="KW-0472">Membrane</keyword>
<accession>A0ABU4Y982</accession>
<reference evidence="7 8" key="1">
    <citation type="submission" date="2023-08" db="EMBL/GenBank/DDBJ databases">
        <title>Implementing the SeqCode for naming new Mesorhizobium species isolated from Vachellia karroo root nodules.</title>
        <authorList>
            <person name="Van Lill M."/>
        </authorList>
    </citation>
    <scope>NUCLEOTIDE SEQUENCE [LARGE SCALE GENOMIC DNA]</scope>
    <source>
        <strain evidence="7 8">VK24D</strain>
    </source>
</reference>
<dbReference type="PANTHER" id="PTHR31632">
    <property type="entry name" value="IRON TRANSPORTER FTH1"/>
    <property type="match status" value="1"/>
</dbReference>
<evidence type="ECO:0000256" key="6">
    <source>
        <dbReference type="SAM" id="Phobius"/>
    </source>
</evidence>
<dbReference type="InterPro" id="IPR004923">
    <property type="entry name" value="FTR1/Fip1/EfeU"/>
</dbReference>
<keyword evidence="8" id="KW-1185">Reference proteome</keyword>
<feature type="transmembrane region" description="Helical" evidence="6">
    <location>
        <begin position="12"/>
        <end position="31"/>
    </location>
</feature>
<name>A0ABU4Y982_9HYPH</name>
<comment type="caution">
    <text evidence="7">The sequence shown here is derived from an EMBL/GenBank/DDBJ whole genome shotgun (WGS) entry which is preliminary data.</text>
</comment>
<feature type="transmembrane region" description="Helical" evidence="6">
    <location>
        <begin position="43"/>
        <end position="65"/>
    </location>
</feature>
<dbReference type="Proteomes" id="UP001287059">
    <property type="component" value="Unassembled WGS sequence"/>
</dbReference>
<evidence type="ECO:0000313" key="8">
    <source>
        <dbReference type="Proteomes" id="UP001287059"/>
    </source>
</evidence>
<evidence type="ECO:0000313" key="7">
    <source>
        <dbReference type="EMBL" id="MDX8482858.1"/>
    </source>
</evidence>